<dbReference type="EMBL" id="JABWDY010035640">
    <property type="protein sequence ID" value="KAF5181846.1"/>
    <property type="molecule type" value="Genomic_DNA"/>
</dbReference>
<gene>
    <name evidence="2" type="ORF">FRX31_028564</name>
</gene>
<keyword evidence="3" id="KW-1185">Reference proteome</keyword>
<dbReference type="OrthoDB" id="5857104at2759"/>
<feature type="compositionally biased region" description="Basic residues" evidence="1">
    <location>
        <begin position="140"/>
        <end position="155"/>
    </location>
</feature>
<evidence type="ECO:0000313" key="3">
    <source>
        <dbReference type="Proteomes" id="UP000554482"/>
    </source>
</evidence>
<sequence length="241" mass="26420">MGMHHPNSYDLKQMEGERGANKYAKLPAYLDRSLGYMHDSSNMIQSSDAMSSRLFLGPNKQLYFGQPSVKDHLNPSDSAVNKLHHWLREAVSVPAGRPEADLLPTVSAIAHSVRLLYGEEKPTIPPFTVPAPLPSQPKDPRRKLKKKGKLHKLRRGLADIATTNKDVEKSPLGDTVASGSISLESPVPSSVTMPVEPQLPSSTIRLAEIPGNETNNNLPCPNLNPTHVNHYEKPVTSSSEE</sequence>
<dbReference type="AlphaFoldDB" id="A0A7J6V9T5"/>
<feature type="compositionally biased region" description="Low complexity" evidence="1">
    <location>
        <begin position="215"/>
        <end position="225"/>
    </location>
</feature>
<reference evidence="2 3" key="1">
    <citation type="submission" date="2020-06" db="EMBL/GenBank/DDBJ databases">
        <title>Transcriptomic and genomic resources for Thalictrum thalictroides and T. hernandezii: Facilitating candidate gene discovery in an emerging model plant lineage.</title>
        <authorList>
            <person name="Arias T."/>
            <person name="Riano-Pachon D.M."/>
            <person name="Di Stilio V.S."/>
        </authorList>
    </citation>
    <scope>NUCLEOTIDE SEQUENCE [LARGE SCALE GENOMIC DNA]</scope>
    <source>
        <strain evidence="3">cv. WT478/WT964</strain>
        <tissue evidence="2">Leaves</tissue>
    </source>
</reference>
<comment type="caution">
    <text evidence="2">The sequence shown here is derived from an EMBL/GenBank/DDBJ whole genome shotgun (WGS) entry which is preliminary data.</text>
</comment>
<dbReference type="Proteomes" id="UP000554482">
    <property type="component" value="Unassembled WGS sequence"/>
</dbReference>
<organism evidence="2 3">
    <name type="scientific">Thalictrum thalictroides</name>
    <name type="common">Rue-anemone</name>
    <name type="synonym">Anemone thalictroides</name>
    <dbReference type="NCBI Taxonomy" id="46969"/>
    <lineage>
        <taxon>Eukaryota</taxon>
        <taxon>Viridiplantae</taxon>
        <taxon>Streptophyta</taxon>
        <taxon>Embryophyta</taxon>
        <taxon>Tracheophyta</taxon>
        <taxon>Spermatophyta</taxon>
        <taxon>Magnoliopsida</taxon>
        <taxon>Ranunculales</taxon>
        <taxon>Ranunculaceae</taxon>
        <taxon>Thalictroideae</taxon>
        <taxon>Thalictrum</taxon>
    </lineage>
</organism>
<feature type="compositionally biased region" description="Polar residues" evidence="1">
    <location>
        <begin position="177"/>
        <end position="192"/>
    </location>
</feature>
<accession>A0A7J6V9T5</accession>
<protein>
    <submittedName>
        <fullName evidence="2">Chromatin remodeling</fullName>
    </submittedName>
</protein>
<feature type="region of interest" description="Disordered" evidence="1">
    <location>
        <begin position="127"/>
        <end position="241"/>
    </location>
</feature>
<feature type="compositionally biased region" description="Pro residues" evidence="1">
    <location>
        <begin position="127"/>
        <end position="137"/>
    </location>
</feature>
<evidence type="ECO:0000313" key="2">
    <source>
        <dbReference type="EMBL" id="KAF5181846.1"/>
    </source>
</evidence>
<proteinExistence type="predicted"/>
<name>A0A7J6V9T5_THATH</name>
<evidence type="ECO:0000256" key="1">
    <source>
        <dbReference type="SAM" id="MobiDB-lite"/>
    </source>
</evidence>